<accession>A0A8K0CPD7</accession>
<feature type="compositionally biased region" description="Acidic residues" evidence="1">
    <location>
        <begin position="143"/>
        <end position="153"/>
    </location>
</feature>
<evidence type="ECO:0000256" key="1">
    <source>
        <dbReference type="SAM" id="MobiDB-lite"/>
    </source>
</evidence>
<evidence type="ECO:0000313" key="2">
    <source>
        <dbReference type="EMBL" id="KAF2888902.1"/>
    </source>
</evidence>
<keyword evidence="3" id="KW-1185">Reference proteome</keyword>
<evidence type="ECO:0000313" key="3">
    <source>
        <dbReference type="Proteomes" id="UP000801492"/>
    </source>
</evidence>
<feature type="non-terminal residue" evidence="2">
    <location>
        <position position="1"/>
    </location>
</feature>
<sequence>KQQPQQYNMKFVDFQGFQHKNSDFLCKEIAIYDGKSRKLNHHLLTAPLPYQYLSSEYKGQALWLTANLHGLEWCNNNGGNQLPYIHSSLSSILLHKKWCHFHHHHHPPPPQPQQEEEEYCCCCSITAEPPSPAPSPPVPSPTPDDEQSMDVDEGVAGLTPPPWLDRFTSTIRRLPLIDEQRRTLAPQANYLVVLPEPAWDVVSVEHPFEADVLPGRSPREQHGLHRHQDDEARRGYAPPPGVYQQGWNGSGTGAATQGRPGNSELMSCASSVYRDGTDLELDFEDDFTEVPASRKRRREVTPEEPLPASTANRFSPLKSRLKTNILPLSDVSESSLTNCTKTFDNLDPENYFKLPSYAWDARRWFAKVRLELLTDIDLICMIENSIRGGPCQVVKQRSQ</sequence>
<dbReference type="EMBL" id="VTPC01072859">
    <property type="protein sequence ID" value="KAF2888902.1"/>
    <property type="molecule type" value="Genomic_DNA"/>
</dbReference>
<feature type="compositionally biased region" description="Pro residues" evidence="1">
    <location>
        <begin position="129"/>
        <end position="142"/>
    </location>
</feature>
<reference evidence="2" key="1">
    <citation type="submission" date="2019-08" db="EMBL/GenBank/DDBJ databases">
        <title>The genome of the North American firefly Photinus pyralis.</title>
        <authorList>
            <consortium name="Photinus pyralis genome working group"/>
            <person name="Fallon T.R."/>
            <person name="Sander Lower S.E."/>
            <person name="Weng J.-K."/>
        </authorList>
    </citation>
    <scope>NUCLEOTIDE SEQUENCE</scope>
    <source>
        <strain evidence="2">TRF0915ILg1</strain>
        <tissue evidence="2">Whole body</tissue>
    </source>
</reference>
<organism evidence="2 3">
    <name type="scientific">Ignelater luminosus</name>
    <name type="common">Cucubano</name>
    <name type="synonym">Pyrophorus luminosus</name>
    <dbReference type="NCBI Taxonomy" id="2038154"/>
    <lineage>
        <taxon>Eukaryota</taxon>
        <taxon>Metazoa</taxon>
        <taxon>Ecdysozoa</taxon>
        <taxon>Arthropoda</taxon>
        <taxon>Hexapoda</taxon>
        <taxon>Insecta</taxon>
        <taxon>Pterygota</taxon>
        <taxon>Neoptera</taxon>
        <taxon>Endopterygota</taxon>
        <taxon>Coleoptera</taxon>
        <taxon>Polyphaga</taxon>
        <taxon>Elateriformia</taxon>
        <taxon>Elateroidea</taxon>
        <taxon>Elateridae</taxon>
        <taxon>Agrypninae</taxon>
        <taxon>Pyrophorini</taxon>
        <taxon>Ignelater</taxon>
    </lineage>
</organism>
<feature type="region of interest" description="Disordered" evidence="1">
    <location>
        <begin position="212"/>
        <end position="263"/>
    </location>
</feature>
<gene>
    <name evidence="2" type="ORF">ILUMI_17271</name>
</gene>
<proteinExistence type="predicted"/>
<feature type="region of interest" description="Disordered" evidence="1">
    <location>
        <begin position="129"/>
        <end position="162"/>
    </location>
</feature>
<comment type="caution">
    <text evidence="2">The sequence shown here is derived from an EMBL/GenBank/DDBJ whole genome shotgun (WGS) entry which is preliminary data.</text>
</comment>
<feature type="compositionally biased region" description="Basic and acidic residues" evidence="1">
    <location>
        <begin position="217"/>
        <end position="234"/>
    </location>
</feature>
<dbReference type="OrthoDB" id="6655084at2759"/>
<protein>
    <submittedName>
        <fullName evidence="2">Uncharacterized protein</fullName>
    </submittedName>
</protein>
<name>A0A8K0CPD7_IGNLU</name>
<dbReference type="AlphaFoldDB" id="A0A8K0CPD7"/>
<feature type="region of interest" description="Disordered" evidence="1">
    <location>
        <begin position="290"/>
        <end position="311"/>
    </location>
</feature>
<dbReference type="Proteomes" id="UP000801492">
    <property type="component" value="Unassembled WGS sequence"/>
</dbReference>